<dbReference type="Proteomes" id="UP001281410">
    <property type="component" value="Unassembled WGS sequence"/>
</dbReference>
<dbReference type="PANTHER" id="PTHR46033">
    <property type="entry name" value="PROTEIN MAIN-LIKE 2"/>
    <property type="match status" value="1"/>
</dbReference>
<keyword evidence="4" id="KW-1185">Reference proteome</keyword>
<dbReference type="Pfam" id="PF10536">
    <property type="entry name" value="PMD"/>
    <property type="match status" value="1"/>
</dbReference>
<dbReference type="InterPro" id="IPR044824">
    <property type="entry name" value="MAIN-like"/>
</dbReference>
<evidence type="ECO:0000259" key="2">
    <source>
        <dbReference type="Pfam" id="PF10536"/>
    </source>
</evidence>
<accession>A0AAE0E1B4</accession>
<feature type="region of interest" description="Disordered" evidence="1">
    <location>
        <begin position="116"/>
        <end position="138"/>
    </location>
</feature>
<proteinExistence type="predicted"/>
<protein>
    <recommendedName>
        <fullName evidence="2">Aminotransferase-like plant mobile domain-containing protein</fullName>
    </recommendedName>
</protein>
<dbReference type="EMBL" id="JANJYJ010000007">
    <property type="protein sequence ID" value="KAK3199212.1"/>
    <property type="molecule type" value="Genomic_DNA"/>
</dbReference>
<organism evidence="3 4">
    <name type="scientific">Dipteronia sinensis</name>
    <dbReference type="NCBI Taxonomy" id="43782"/>
    <lineage>
        <taxon>Eukaryota</taxon>
        <taxon>Viridiplantae</taxon>
        <taxon>Streptophyta</taxon>
        <taxon>Embryophyta</taxon>
        <taxon>Tracheophyta</taxon>
        <taxon>Spermatophyta</taxon>
        <taxon>Magnoliopsida</taxon>
        <taxon>eudicotyledons</taxon>
        <taxon>Gunneridae</taxon>
        <taxon>Pentapetalae</taxon>
        <taxon>rosids</taxon>
        <taxon>malvids</taxon>
        <taxon>Sapindales</taxon>
        <taxon>Sapindaceae</taxon>
        <taxon>Hippocastanoideae</taxon>
        <taxon>Acereae</taxon>
        <taxon>Dipteronia</taxon>
    </lineage>
</organism>
<dbReference type="GO" id="GO:0010073">
    <property type="term" value="P:meristem maintenance"/>
    <property type="evidence" value="ECO:0007669"/>
    <property type="project" value="InterPro"/>
</dbReference>
<evidence type="ECO:0000256" key="1">
    <source>
        <dbReference type="SAM" id="MobiDB-lite"/>
    </source>
</evidence>
<dbReference type="AlphaFoldDB" id="A0AAE0E1B4"/>
<feature type="compositionally biased region" description="Basic residues" evidence="1">
    <location>
        <begin position="116"/>
        <end position="129"/>
    </location>
</feature>
<sequence length="266" mass="30040">MSASVNAHLPEEFGSFALCLRTSQLVGLDCVEHYLPHRVAMQFGMDQDLPACVARANDTPDHVAWTLYCKPITCAKLYIPPRLYEAGMTARYSNWWKESILRLKVESEAVRPIKRAFSRRNSTPRRSKAAKGSQSEGNKYATELPEFELRDPVSLLEKISAELEAAAFMSSFYSMEDHNGIDYPRKYMDGSFQVNKLARSPKYDTLMSLSAIGRIVPENPFSPRSCDNKWVKSCKDADSSPDRLLLLSFYPKSKGSEHIELGMPRG</sequence>
<comment type="caution">
    <text evidence="3">The sequence shown here is derived from an EMBL/GenBank/DDBJ whole genome shotgun (WGS) entry which is preliminary data.</text>
</comment>
<evidence type="ECO:0000313" key="3">
    <source>
        <dbReference type="EMBL" id="KAK3199212.1"/>
    </source>
</evidence>
<dbReference type="PANTHER" id="PTHR46033:SF67">
    <property type="entry name" value="AMINOTRANSFERASE-LIKE, PLANT MOBILE DOMAIN FAMILY PROTEIN"/>
    <property type="match status" value="1"/>
</dbReference>
<dbReference type="InterPro" id="IPR019557">
    <property type="entry name" value="AminoTfrase-like_pln_mobile"/>
</dbReference>
<gene>
    <name evidence="3" type="ORF">Dsin_022627</name>
</gene>
<evidence type="ECO:0000313" key="4">
    <source>
        <dbReference type="Proteomes" id="UP001281410"/>
    </source>
</evidence>
<name>A0AAE0E1B4_9ROSI</name>
<feature type="domain" description="Aminotransferase-like plant mobile" evidence="2">
    <location>
        <begin position="7"/>
        <end position="97"/>
    </location>
</feature>
<reference evidence="3" key="1">
    <citation type="journal article" date="2023" name="Plant J.">
        <title>Genome sequences and population genomics provide insights into the demographic history, inbreeding, and mutation load of two 'living fossil' tree species of Dipteronia.</title>
        <authorList>
            <person name="Feng Y."/>
            <person name="Comes H.P."/>
            <person name="Chen J."/>
            <person name="Zhu S."/>
            <person name="Lu R."/>
            <person name="Zhang X."/>
            <person name="Li P."/>
            <person name="Qiu J."/>
            <person name="Olsen K.M."/>
            <person name="Qiu Y."/>
        </authorList>
    </citation>
    <scope>NUCLEOTIDE SEQUENCE</scope>
    <source>
        <strain evidence="3">NBL</strain>
    </source>
</reference>